<dbReference type="Proteomes" id="UP000218427">
    <property type="component" value="Unassembled WGS sequence"/>
</dbReference>
<evidence type="ECO:0000313" key="1">
    <source>
        <dbReference type="EMBL" id="PCO06086.1"/>
    </source>
</evidence>
<reference evidence="1" key="1">
    <citation type="submission" date="2017-08" db="EMBL/GenBank/DDBJ databases">
        <title>Microbulbifer marisrubri sp. nov., a halophilic alphaproteobacterium isolated from marine sediment of the Yellow Sea, China.</title>
        <authorList>
            <person name="Zhang G."/>
            <person name="Xiong Q."/>
        </authorList>
    </citation>
    <scope>NUCLEOTIDE SEQUENCE [LARGE SCALE GENOMIC DNA]</scope>
    <source>
        <strain evidence="1">WRN-8</strain>
    </source>
</reference>
<evidence type="ECO:0000313" key="2">
    <source>
        <dbReference type="Proteomes" id="UP000218427"/>
    </source>
</evidence>
<dbReference type="InterPro" id="IPR012659">
    <property type="entry name" value="CHP02444"/>
</dbReference>
<organism evidence="1 2">
    <name type="scientific">Microbulbifer flavimaris</name>
    <dbReference type="NCBI Taxonomy" id="1781068"/>
    <lineage>
        <taxon>Bacteria</taxon>
        <taxon>Pseudomonadati</taxon>
        <taxon>Pseudomonadota</taxon>
        <taxon>Gammaproteobacteria</taxon>
        <taxon>Cellvibrionales</taxon>
        <taxon>Microbulbiferaceae</taxon>
        <taxon>Microbulbifer</taxon>
    </lineage>
</organism>
<sequence length="165" mass="19355">MTRPEPAADPLDNPLWQFSLDFYGHDEVAPFLLDCQDRYDADVCLMLWASYREMGGRALSEEGWRVADRGLTPRRSMIASVRQLRRWLGRMRPHTARLYGWSKNCEQRLEQRQLSALWQLDRQLEQERWPGERSPLVLAGQHYGIPQKKQARWAGLISAYRAAKQ</sequence>
<dbReference type="NCBIfam" id="TIGR02444">
    <property type="entry name" value="TIGR02444 family protein"/>
    <property type="match status" value="1"/>
</dbReference>
<comment type="caution">
    <text evidence="1">The sequence shown here is derived from an EMBL/GenBank/DDBJ whole genome shotgun (WGS) entry which is preliminary data.</text>
</comment>
<name>A0ABX4I188_9GAMM</name>
<dbReference type="EMBL" id="LRFG02000002">
    <property type="protein sequence ID" value="PCO06086.1"/>
    <property type="molecule type" value="Genomic_DNA"/>
</dbReference>
<gene>
    <name evidence="1" type="ORF">AWR36_008855</name>
</gene>
<protein>
    <submittedName>
        <fullName evidence="1">TIGR02444 family protein</fullName>
    </submittedName>
</protein>
<keyword evidence="2" id="KW-1185">Reference proteome</keyword>
<proteinExistence type="predicted"/>
<accession>A0ABX4I188</accession>
<dbReference type="Pfam" id="PF09523">
    <property type="entry name" value="DUF2390"/>
    <property type="match status" value="1"/>
</dbReference>